<sequence length="412" mass="49367">MSKKYKLYPIKTIKDWENEDWDVYEERKSISGIMIYRGWPYALTPRDGIGGVFSHILSPEIAEFLKVHSITESEQQLGLNNGIVAKFRRRLGIQNKFIYRNDQWILEHKDELLYDSHQTLKAKYGLNRNQVYQHKEWLAELIDIPKSKKMRKTSADDQQEQWFQKHKAQMTEMDVEEIALKFNVSPFIATKTYNRIRQELGELTFSAQFQQNKQDKYQWLLDHQDELLNSGKTVAELAKQFQKTNGQILRAKARLREILKTPKVQDQNREWLLENQDILLHLKLSKEETAKRLNIEPSQVYRKRGELKKLLNIPHHNDLVQVWRLENQEVLLSLHLSIPEIARILDRNENYIVKNRLILRNFLNISPKDQRKMWVLEHQNDLENLTFNELEEKYNLGKRKIQRYRKLLIELK</sequence>
<accession>A0A833PEV7</accession>
<dbReference type="AlphaFoldDB" id="A0A833PEV7"/>
<organism evidence="1 2">
    <name type="scientific">Acinetobacter bereziniae</name>
    <name type="common">Acinetobacter genomosp. 10</name>
    <dbReference type="NCBI Taxonomy" id="106648"/>
    <lineage>
        <taxon>Bacteria</taxon>
        <taxon>Pseudomonadati</taxon>
        <taxon>Pseudomonadota</taxon>
        <taxon>Gammaproteobacteria</taxon>
        <taxon>Moraxellales</taxon>
        <taxon>Moraxellaceae</taxon>
        <taxon>Acinetobacter</taxon>
    </lineage>
</organism>
<reference evidence="2" key="1">
    <citation type="journal article" date="2020" name="MBio">
        <title>Horizontal gene transfer to a defensive symbiont with a reduced genome amongst a multipartite beetle microbiome.</title>
        <authorList>
            <person name="Waterworth S.C."/>
            <person name="Florez L.V."/>
            <person name="Rees E.R."/>
            <person name="Hertweck C."/>
            <person name="Kaltenpoth M."/>
            <person name="Kwan J.C."/>
        </authorList>
    </citation>
    <scope>NUCLEOTIDE SEQUENCE [LARGE SCALE GENOMIC DNA]</scope>
</reference>
<evidence type="ECO:0000313" key="1">
    <source>
        <dbReference type="EMBL" id="KAF1024370.1"/>
    </source>
</evidence>
<gene>
    <name evidence="1" type="ORF">GAK29_02602</name>
</gene>
<evidence type="ECO:0000313" key="2">
    <source>
        <dbReference type="Proteomes" id="UP000490535"/>
    </source>
</evidence>
<name>A0A833PEV7_ACIBZ</name>
<dbReference type="EMBL" id="WNDP01000063">
    <property type="protein sequence ID" value="KAF1024370.1"/>
    <property type="molecule type" value="Genomic_DNA"/>
</dbReference>
<protein>
    <submittedName>
        <fullName evidence="1">Uncharacterized protein</fullName>
    </submittedName>
</protein>
<proteinExistence type="predicted"/>
<comment type="caution">
    <text evidence="1">The sequence shown here is derived from an EMBL/GenBank/DDBJ whole genome shotgun (WGS) entry which is preliminary data.</text>
</comment>
<dbReference type="Proteomes" id="UP000490535">
    <property type="component" value="Unassembled WGS sequence"/>
</dbReference>